<dbReference type="OrthoDB" id="9776255at2"/>
<dbReference type="Pfam" id="PF18962">
    <property type="entry name" value="Por_Secre_tail"/>
    <property type="match status" value="1"/>
</dbReference>
<sequence length="548" mass="62446">MLQYRYPMRKALFFLFTILSFYAQGQTNILQPSHFEQTISNSFLEIGNYYYFLTFKESGLFGTYSPYSKPLPTEFTLFKIDKYSLAVIDSAIAMGDTKQDDSVVYTYPIFMRRSPSDGIYLFYQKTLEADSSVTPVRPYDRIIYCTAFDTMLTPIIPEKKIWSESEHQPTTNTSLYTATFIGNRIFLGFAGDDSTVVGGNYYSVLRYAKLDTDANLLNTDTLGDKNPLARHQVDRWLTRLIPYKNQILFLATNLSYNGNAVDAAELYLADTNMHLTDSFFRPFYTTYPNDTVSVYNVMSNMTALPTGGLIEGYPGINSTYPTRSILFKSYASTGFEPVKSLHLYAHDSDDHYHSTSYSIYEVIAYNKSDNLIYFAERTHTFTYVDPCNGNQNYLQITCADTNLNLKWTKYIFSDSGYCILPEQVTPCDGRSGAIIAGEKGKNYSYSVTSFAYRLDSATTTGITNTDGLTVRDRFRIYPNPATDVIYADDIFDRLKKITIYDMQGRLVITRALHSGKNEITLGQLPSGIYLINLQTEDGEEHREKFIVR</sequence>
<dbReference type="InterPro" id="IPR026444">
    <property type="entry name" value="Secre_tail"/>
</dbReference>
<protein>
    <recommendedName>
        <fullName evidence="2">Secretion system C-terminal sorting domain-containing protein</fullName>
    </recommendedName>
</protein>
<dbReference type="AlphaFoldDB" id="A0A2W2ACW4"/>
<evidence type="ECO:0000256" key="1">
    <source>
        <dbReference type="SAM" id="SignalP"/>
    </source>
</evidence>
<evidence type="ECO:0000313" key="4">
    <source>
        <dbReference type="Proteomes" id="UP000248745"/>
    </source>
</evidence>
<feature type="domain" description="Secretion system C-terminal sorting" evidence="2">
    <location>
        <begin position="476"/>
        <end position="547"/>
    </location>
</feature>
<proteinExistence type="predicted"/>
<name>A0A2W2ACW4_9BACT</name>
<dbReference type="NCBIfam" id="TIGR04183">
    <property type="entry name" value="Por_Secre_tail"/>
    <property type="match status" value="1"/>
</dbReference>
<dbReference type="EMBL" id="QKTW01000014">
    <property type="protein sequence ID" value="PZF73275.1"/>
    <property type="molecule type" value="Genomic_DNA"/>
</dbReference>
<accession>A0A2W2ACW4</accession>
<comment type="caution">
    <text evidence="3">The sequence shown here is derived from an EMBL/GenBank/DDBJ whole genome shotgun (WGS) entry which is preliminary data.</text>
</comment>
<evidence type="ECO:0000313" key="3">
    <source>
        <dbReference type="EMBL" id="PZF73275.1"/>
    </source>
</evidence>
<dbReference type="Proteomes" id="UP000248745">
    <property type="component" value="Unassembled WGS sequence"/>
</dbReference>
<organism evidence="3 4">
    <name type="scientific">Taibaiella soli</name>
    <dbReference type="NCBI Taxonomy" id="1649169"/>
    <lineage>
        <taxon>Bacteria</taxon>
        <taxon>Pseudomonadati</taxon>
        <taxon>Bacteroidota</taxon>
        <taxon>Chitinophagia</taxon>
        <taxon>Chitinophagales</taxon>
        <taxon>Chitinophagaceae</taxon>
        <taxon>Taibaiella</taxon>
    </lineage>
</organism>
<reference evidence="3 4" key="1">
    <citation type="submission" date="2018-06" db="EMBL/GenBank/DDBJ databases">
        <title>Mucibacter soli gen. nov., sp. nov., a new member of the family Chitinophagaceae producing mucin.</title>
        <authorList>
            <person name="Kim M.-K."/>
            <person name="Park S."/>
            <person name="Kim T.-S."/>
            <person name="Joung Y."/>
            <person name="Han J.-H."/>
            <person name="Kim S.B."/>
        </authorList>
    </citation>
    <scope>NUCLEOTIDE SEQUENCE [LARGE SCALE GENOMIC DNA]</scope>
    <source>
        <strain evidence="3 4">R1-15</strain>
    </source>
</reference>
<feature type="chain" id="PRO_5015925496" description="Secretion system C-terminal sorting domain-containing protein" evidence="1">
    <location>
        <begin position="26"/>
        <end position="548"/>
    </location>
</feature>
<evidence type="ECO:0000259" key="2">
    <source>
        <dbReference type="Pfam" id="PF18962"/>
    </source>
</evidence>
<keyword evidence="4" id="KW-1185">Reference proteome</keyword>
<feature type="signal peptide" evidence="1">
    <location>
        <begin position="1"/>
        <end position="25"/>
    </location>
</feature>
<keyword evidence="1" id="KW-0732">Signal</keyword>
<gene>
    <name evidence="3" type="ORF">DN068_08880</name>
</gene>